<organism evidence="2 3">
    <name type="scientific">Haematococcus lacustris</name>
    <name type="common">Green alga</name>
    <name type="synonym">Haematococcus pluvialis</name>
    <dbReference type="NCBI Taxonomy" id="44745"/>
    <lineage>
        <taxon>Eukaryota</taxon>
        <taxon>Viridiplantae</taxon>
        <taxon>Chlorophyta</taxon>
        <taxon>core chlorophytes</taxon>
        <taxon>Chlorophyceae</taxon>
        <taxon>CS clade</taxon>
        <taxon>Chlamydomonadales</taxon>
        <taxon>Haematococcaceae</taxon>
        <taxon>Haematococcus</taxon>
    </lineage>
</organism>
<dbReference type="GO" id="GO:0016020">
    <property type="term" value="C:membrane"/>
    <property type="evidence" value="ECO:0007669"/>
    <property type="project" value="InterPro"/>
</dbReference>
<evidence type="ECO:0000313" key="2">
    <source>
        <dbReference type="EMBL" id="GFH28576.1"/>
    </source>
</evidence>
<gene>
    <name evidence="2" type="ORF">HaLaN_27087</name>
</gene>
<dbReference type="Pfam" id="PF02325">
    <property type="entry name" value="CCB3_YggT"/>
    <property type="match status" value="1"/>
</dbReference>
<keyword evidence="1" id="KW-0812">Transmembrane</keyword>
<dbReference type="Proteomes" id="UP000485058">
    <property type="component" value="Unassembled WGS sequence"/>
</dbReference>
<dbReference type="PANTHER" id="PTHR33219:SF14">
    <property type="entry name" value="PROTEIN COFACTOR ASSEMBLY OF COMPLEX C SUBUNIT B CCB3, CHLOROPLASTIC-RELATED"/>
    <property type="match status" value="1"/>
</dbReference>
<evidence type="ECO:0000313" key="3">
    <source>
        <dbReference type="Proteomes" id="UP000485058"/>
    </source>
</evidence>
<evidence type="ECO:0000256" key="1">
    <source>
        <dbReference type="SAM" id="Phobius"/>
    </source>
</evidence>
<dbReference type="InterPro" id="IPR003425">
    <property type="entry name" value="CCB3/YggT"/>
</dbReference>
<dbReference type="AlphaFoldDB" id="A0A6A0A7R0"/>
<dbReference type="PANTHER" id="PTHR33219">
    <property type="entry name" value="YLMG HOMOLOG PROTEIN 2, CHLOROPLASTIC"/>
    <property type="match status" value="1"/>
</dbReference>
<accession>A0A6A0A7R0</accession>
<feature type="transmembrane region" description="Helical" evidence="1">
    <location>
        <begin position="12"/>
        <end position="31"/>
    </location>
</feature>
<reference evidence="2 3" key="1">
    <citation type="submission" date="2020-02" db="EMBL/GenBank/DDBJ databases">
        <title>Draft genome sequence of Haematococcus lacustris strain NIES-144.</title>
        <authorList>
            <person name="Morimoto D."/>
            <person name="Nakagawa S."/>
            <person name="Yoshida T."/>
            <person name="Sawayama S."/>
        </authorList>
    </citation>
    <scope>NUCLEOTIDE SEQUENCE [LARGE SCALE GENOMIC DNA]</scope>
    <source>
        <strain evidence="2 3">NIES-144</strain>
    </source>
</reference>
<comment type="caution">
    <text evidence="2">The sequence shown here is derived from an EMBL/GenBank/DDBJ whole genome shotgun (WGS) entry which is preliminary data.</text>
</comment>
<dbReference type="GO" id="GO:0010020">
    <property type="term" value="P:chloroplast fission"/>
    <property type="evidence" value="ECO:0007669"/>
    <property type="project" value="TreeGrafter"/>
</dbReference>
<proteinExistence type="predicted"/>
<protein>
    <recommendedName>
        <fullName evidence="4">YGGT family</fullName>
    </recommendedName>
</protein>
<sequence>MQNLHRQPSNNAGRLAVATCAIPFASTLMTVTDNSFSTGELVHALSKGIDIYLMILTIRVLLTWFSGAAAPSTCGGALGTVEAAGEGLRPLLPGDPAGSGLRLGLVMGRCRQSEPFRTLRTLTDPVMNSVRGLLPPLGGIDFSPMLLFFGLNFLAKQLRLMAARM</sequence>
<name>A0A6A0A7R0_HAELA</name>
<dbReference type="EMBL" id="BLLF01003938">
    <property type="protein sequence ID" value="GFH28576.1"/>
    <property type="molecule type" value="Genomic_DNA"/>
</dbReference>
<keyword evidence="3" id="KW-1185">Reference proteome</keyword>
<keyword evidence="1" id="KW-1133">Transmembrane helix</keyword>
<evidence type="ECO:0008006" key="4">
    <source>
        <dbReference type="Google" id="ProtNLM"/>
    </source>
</evidence>
<feature type="transmembrane region" description="Helical" evidence="1">
    <location>
        <begin position="133"/>
        <end position="155"/>
    </location>
</feature>
<keyword evidence="1" id="KW-0472">Membrane</keyword>